<evidence type="ECO:0000313" key="9">
    <source>
        <dbReference type="Proteomes" id="UP000274131"/>
    </source>
</evidence>
<evidence type="ECO:0000259" key="7">
    <source>
        <dbReference type="Pfam" id="PF03299"/>
    </source>
</evidence>
<keyword evidence="3" id="KW-0805">Transcription regulation</keyword>
<dbReference type="Proteomes" id="UP000274131">
    <property type="component" value="Unassembled WGS sequence"/>
</dbReference>
<evidence type="ECO:0000313" key="8">
    <source>
        <dbReference type="EMBL" id="VDD92818.1"/>
    </source>
</evidence>
<name>A0A0N4VC09_ENTVE</name>
<accession>A0A0N4VC09</accession>
<dbReference type="Pfam" id="PF03299">
    <property type="entry name" value="TF_AP-2"/>
    <property type="match status" value="1"/>
</dbReference>
<dbReference type="GO" id="GO:0000981">
    <property type="term" value="F:DNA-binding transcription factor activity, RNA polymerase II-specific"/>
    <property type="evidence" value="ECO:0007669"/>
    <property type="project" value="TreeGrafter"/>
</dbReference>
<dbReference type="STRING" id="51028.A0A0N4VC09"/>
<dbReference type="EMBL" id="UXUI01008980">
    <property type="protein sequence ID" value="VDD92818.1"/>
    <property type="molecule type" value="Genomic_DNA"/>
</dbReference>
<protein>
    <submittedName>
        <fullName evidence="10">TF_AP-2 domain-containing protein</fullName>
    </submittedName>
</protein>
<keyword evidence="4" id="KW-0238">DNA-binding</keyword>
<comment type="subcellular location">
    <subcellularLocation>
        <location evidence="1">Nucleus</location>
    </subcellularLocation>
</comment>
<dbReference type="WBParaSite" id="EVEC_0000808501-mRNA-1">
    <property type="protein sequence ID" value="EVEC_0000808501-mRNA-1"/>
    <property type="gene ID" value="EVEC_0000808501"/>
</dbReference>
<dbReference type="GO" id="GO:0042127">
    <property type="term" value="P:regulation of cell population proliferation"/>
    <property type="evidence" value="ECO:0007669"/>
    <property type="project" value="TreeGrafter"/>
</dbReference>
<evidence type="ECO:0000256" key="3">
    <source>
        <dbReference type="ARBA" id="ARBA00023015"/>
    </source>
</evidence>
<evidence type="ECO:0000256" key="2">
    <source>
        <dbReference type="ARBA" id="ARBA00007770"/>
    </source>
</evidence>
<dbReference type="GO" id="GO:0005634">
    <property type="term" value="C:nucleus"/>
    <property type="evidence" value="ECO:0007669"/>
    <property type="project" value="UniProtKB-SubCell"/>
</dbReference>
<proteinExistence type="inferred from homology"/>
<gene>
    <name evidence="8" type="ORF">EVEC_LOCUS7569</name>
</gene>
<dbReference type="InterPro" id="IPR013854">
    <property type="entry name" value="TF_AP2_C"/>
</dbReference>
<evidence type="ECO:0000256" key="5">
    <source>
        <dbReference type="ARBA" id="ARBA00023163"/>
    </source>
</evidence>
<keyword evidence="5" id="KW-0804">Transcription</keyword>
<dbReference type="InterPro" id="IPR004979">
    <property type="entry name" value="TF_AP2"/>
</dbReference>
<dbReference type="AlphaFoldDB" id="A0A0N4VC09"/>
<feature type="domain" description="Transcription factor AP-2 C-terminal" evidence="7">
    <location>
        <begin position="30"/>
        <end position="141"/>
    </location>
</feature>
<reference evidence="10" key="1">
    <citation type="submission" date="2017-02" db="UniProtKB">
        <authorList>
            <consortium name="WormBaseParasite"/>
        </authorList>
    </citation>
    <scope>IDENTIFICATION</scope>
</reference>
<organism evidence="10">
    <name type="scientific">Enterobius vermicularis</name>
    <name type="common">Human pinworm</name>
    <dbReference type="NCBI Taxonomy" id="51028"/>
    <lineage>
        <taxon>Eukaryota</taxon>
        <taxon>Metazoa</taxon>
        <taxon>Ecdysozoa</taxon>
        <taxon>Nematoda</taxon>
        <taxon>Chromadorea</taxon>
        <taxon>Rhabditida</taxon>
        <taxon>Spirurina</taxon>
        <taxon>Oxyuridomorpha</taxon>
        <taxon>Oxyuroidea</taxon>
        <taxon>Oxyuridae</taxon>
        <taxon>Enterobius</taxon>
    </lineage>
</organism>
<dbReference type="GO" id="GO:0000977">
    <property type="term" value="F:RNA polymerase II transcription regulatory region sequence-specific DNA binding"/>
    <property type="evidence" value="ECO:0007669"/>
    <property type="project" value="TreeGrafter"/>
</dbReference>
<dbReference type="PANTHER" id="PTHR10812:SF17">
    <property type="entry name" value="TRANSCRIPTION FACTOR AP-2, ISOFORM D"/>
    <property type="match status" value="1"/>
</dbReference>
<reference evidence="8 9" key="2">
    <citation type="submission" date="2018-10" db="EMBL/GenBank/DDBJ databases">
        <authorList>
            <consortium name="Pathogen Informatics"/>
        </authorList>
    </citation>
    <scope>NUCLEOTIDE SEQUENCE [LARGE SCALE GENOMIC DNA]</scope>
</reference>
<evidence type="ECO:0000313" key="10">
    <source>
        <dbReference type="WBParaSite" id="EVEC_0000808501-mRNA-1"/>
    </source>
</evidence>
<evidence type="ECO:0000256" key="4">
    <source>
        <dbReference type="ARBA" id="ARBA00023125"/>
    </source>
</evidence>
<sequence>MCSSNDAESLDETALNRLISGSVPDEAVVMTVPARASLLEGKEYSITAGEIKRRMASPERLSVNDLLKILKESKIPENTKNLRQKLEEQGLLQEEDLYCEDFVPTGFLSLSEEEAREMADDFVKLTDERFPVEDFALQLAAFPGMDLETAEAAMEHLDFLIQMFETDGGFDCNTSVKNSKEASHGFAKPAFLGVYRKLRAVAFQLRKTLEENKANNQIYLPINGIPETPGLPFAQPVMISSQIPQYLNCKPELYLRQQKS</sequence>
<evidence type="ECO:0000256" key="6">
    <source>
        <dbReference type="ARBA" id="ARBA00023242"/>
    </source>
</evidence>
<evidence type="ECO:0000256" key="1">
    <source>
        <dbReference type="ARBA" id="ARBA00004123"/>
    </source>
</evidence>
<comment type="similarity">
    <text evidence="2">Belongs to the AP-2 family.</text>
</comment>
<keyword evidence="6" id="KW-0539">Nucleus</keyword>
<dbReference type="PANTHER" id="PTHR10812">
    <property type="entry name" value="TRANSCRIPTION FACTOR AP-2"/>
    <property type="match status" value="1"/>
</dbReference>
<keyword evidence="9" id="KW-1185">Reference proteome</keyword>